<dbReference type="PANTHER" id="PTHR23404">
    <property type="entry name" value="MOLYBDOPTERIN SYNTHASE RELATED"/>
    <property type="match status" value="1"/>
</dbReference>
<evidence type="ECO:0000256" key="3">
    <source>
        <dbReference type="ARBA" id="ARBA00011950"/>
    </source>
</evidence>
<dbReference type="UniPathway" id="UPA00344"/>
<evidence type="ECO:0000256" key="2">
    <source>
        <dbReference type="ARBA" id="ARBA00005426"/>
    </source>
</evidence>
<evidence type="ECO:0000256" key="11">
    <source>
        <dbReference type="ARBA" id="ARBA00049878"/>
    </source>
</evidence>
<evidence type="ECO:0000256" key="10">
    <source>
        <dbReference type="ARBA" id="ARBA00032474"/>
    </source>
</evidence>
<dbReference type="EMBL" id="JAALDK010000001">
    <property type="protein sequence ID" value="NUY02403.1"/>
    <property type="molecule type" value="Genomic_DNA"/>
</dbReference>
<sequence>MVMSALAPASSVQPSTRCPDSDDEHATPGAGIAAGFEVRVQQQPIVVQTEIAPIMRNPDVGAVVNFIGVVRNSGDLDDVVSLELEHYPGMTEQSLWGIVEEAIARWKVDAVKVVHRTGRIMLGDAVVLVVVAAPHRAAAFEACEFVMDFLKMHAPLWKKEHRRDGGSDWVEARRSDEQAMLRWG</sequence>
<comment type="caution">
    <text evidence="13">The sequence shown here is derived from an EMBL/GenBank/DDBJ whole genome shotgun (WGS) entry which is preliminary data.</text>
</comment>
<comment type="catalytic activity">
    <reaction evidence="11">
        <text>2 [molybdopterin-synthase sulfur-carrier protein]-C-terminal-Gly-aminoethanethioate + cyclic pyranopterin phosphate + H2O = molybdopterin + 2 [molybdopterin-synthase sulfur-carrier protein]-C-terminal Gly-Gly + 2 H(+)</text>
        <dbReference type="Rhea" id="RHEA:26333"/>
        <dbReference type="Rhea" id="RHEA-COMP:12202"/>
        <dbReference type="Rhea" id="RHEA-COMP:19907"/>
        <dbReference type="ChEBI" id="CHEBI:15377"/>
        <dbReference type="ChEBI" id="CHEBI:15378"/>
        <dbReference type="ChEBI" id="CHEBI:58698"/>
        <dbReference type="ChEBI" id="CHEBI:59648"/>
        <dbReference type="ChEBI" id="CHEBI:90778"/>
        <dbReference type="ChEBI" id="CHEBI:232372"/>
        <dbReference type="EC" id="2.8.1.12"/>
    </reaction>
</comment>
<dbReference type="GO" id="GO:0006777">
    <property type="term" value="P:Mo-molybdopterin cofactor biosynthetic process"/>
    <property type="evidence" value="ECO:0007669"/>
    <property type="project" value="UniProtKB-KW"/>
</dbReference>
<dbReference type="Pfam" id="PF02391">
    <property type="entry name" value="MoaE"/>
    <property type="match status" value="1"/>
</dbReference>
<dbReference type="InterPro" id="IPR003448">
    <property type="entry name" value="Mopterin_biosynth_MoaE"/>
</dbReference>
<evidence type="ECO:0000256" key="4">
    <source>
        <dbReference type="ARBA" id="ARBA00013858"/>
    </source>
</evidence>
<gene>
    <name evidence="13" type="ORF">G5S42_22475</name>
</gene>
<dbReference type="GO" id="GO:0030366">
    <property type="term" value="F:molybdopterin synthase activity"/>
    <property type="evidence" value="ECO:0007669"/>
    <property type="project" value="UniProtKB-EC"/>
</dbReference>
<proteinExistence type="inferred from homology"/>
<name>A0A7Y6MYV3_9BURK</name>
<evidence type="ECO:0000256" key="12">
    <source>
        <dbReference type="SAM" id="MobiDB-lite"/>
    </source>
</evidence>
<comment type="similarity">
    <text evidence="2">Belongs to the MoaE family.</text>
</comment>
<comment type="pathway">
    <text evidence="1">Cofactor biosynthesis; molybdopterin biosynthesis.</text>
</comment>
<dbReference type="EC" id="2.8.1.12" evidence="3"/>
<dbReference type="InterPro" id="IPR036563">
    <property type="entry name" value="MoaE_sf"/>
</dbReference>
<evidence type="ECO:0000256" key="6">
    <source>
        <dbReference type="ARBA" id="ARBA00026066"/>
    </source>
</evidence>
<organism evidence="13 14">
    <name type="scientific">Paraburkholderia youngii</name>
    <dbReference type="NCBI Taxonomy" id="2782701"/>
    <lineage>
        <taxon>Bacteria</taxon>
        <taxon>Pseudomonadati</taxon>
        <taxon>Pseudomonadota</taxon>
        <taxon>Betaproteobacteria</taxon>
        <taxon>Burkholderiales</taxon>
        <taxon>Burkholderiaceae</taxon>
        <taxon>Paraburkholderia</taxon>
    </lineage>
</organism>
<dbReference type="Proteomes" id="UP000594380">
    <property type="component" value="Unassembled WGS sequence"/>
</dbReference>
<dbReference type="AlphaFoldDB" id="A0A7Y6MYV3"/>
<dbReference type="Gene3D" id="3.90.1170.40">
    <property type="entry name" value="Molybdopterin biosynthesis MoaE subunit"/>
    <property type="match status" value="1"/>
</dbReference>
<comment type="subunit">
    <text evidence="6">Heterotetramer of 2 MoaD subunits and 2 MoaE subunits. Also stable as homodimer. The enzyme changes between these two forms during catalysis.</text>
</comment>
<evidence type="ECO:0000256" key="7">
    <source>
        <dbReference type="ARBA" id="ARBA00029745"/>
    </source>
</evidence>
<reference evidence="13 14" key="1">
    <citation type="submission" date="2020-02" db="EMBL/GenBank/DDBJ databases">
        <title>Paraburkholderia simonii sp. nov. and Paraburkholderia youngii sp. nov. Brazilian and Mexican Mimosa-associated rhizobia.</title>
        <authorList>
            <person name="Mavima L."/>
            <person name="Beukes C.W."/>
            <person name="Chan W.Y."/>
            <person name="Palmer M."/>
            <person name="De Meyer S.E."/>
            <person name="James E.K."/>
            <person name="Venter S.N."/>
            <person name="Steenkamp E.T."/>
        </authorList>
    </citation>
    <scope>NUCLEOTIDE SEQUENCE [LARGE SCALE GENOMIC DNA]</scope>
    <source>
        <strain evidence="13 14">JPY169</strain>
    </source>
</reference>
<evidence type="ECO:0000313" key="13">
    <source>
        <dbReference type="EMBL" id="NUY02403.1"/>
    </source>
</evidence>
<evidence type="ECO:0000256" key="1">
    <source>
        <dbReference type="ARBA" id="ARBA00005046"/>
    </source>
</evidence>
<evidence type="ECO:0000313" key="14">
    <source>
        <dbReference type="Proteomes" id="UP000594380"/>
    </source>
</evidence>
<accession>A0A7Y6MYV3</accession>
<evidence type="ECO:0000256" key="8">
    <source>
        <dbReference type="ARBA" id="ARBA00030407"/>
    </source>
</evidence>
<keyword evidence="5" id="KW-0501">Molybdenum cofactor biosynthesis</keyword>
<evidence type="ECO:0000256" key="5">
    <source>
        <dbReference type="ARBA" id="ARBA00023150"/>
    </source>
</evidence>
<feature type="region of interest" description="Disordered" evidence="12">
    <location>
        <begin position="1"/>
        <end position="27"/>
    </location>
</feature>
<dbReference type="CDD" id="cd00756">
    <property type="entry name" value="MoaE"/>
    <property type="match status" value="1"/>
</dbReference>
<dbReference type="SUPFAM" id="SSF54690">
    <property type="entry name" value="Molybdopterin synthase subunit MoaE"/>
    <property type="match status" value="1"/>
</dbReference>
<protein>
    <recommendedName>
        <fullName evidence="4">Molybdopterin synthase catalytic subunit</fullName>
        <ecNumber evidence="3">2.8.1.12</ecNumber>
    </recommendedName>
    <alternativeName>
        <fullName evidence="9">MPT synthase subunit 2</fullName>
    </alternativeName>
    <alternativeName>
        <fullName evidence="7">Molybdenum cofactor biosynthesis protein E</fullName>
    </alternativeName>
    <alternativeName>
        <fullName evidence="8">Molybdopterin-converting factor large subunit</fullName>
    </alternativeName>
    <alternativeName>
        <fullName evidence="10">Molybdopterin-converting factor subunit 2</fullName>
    </alternativeName>
</protein>
<evidence type="ECO:0000256" key="9">
    <source>
        <dbReference type="ARBA" id="ARBA00030781"/>
    </source>
</evidence>